<proteinExistence type="inferred from homology"/>
<evidence type="ECO:0000256" key="5">
    <source>
        <dbReference type="ARBA" id="ARBA00023136"/>
    </source>
</evidence>
<sequence length="420" mass="48673">MKKFDLGHMGFSKKKDNDPKDAQEQEDEEVDASEFEEEDVLPVKVKNRRPKEDNFTQQHLKAWNPVYTPRVVIPIYLLIAIVFVIVGGCLLAEANTVSELTIWYDECATEAPTGSNSWSDMPQKYWYQSYRRHKNYKTSPQWRYSDDPTDDSSEKGTCHIRFTTPESFKKTVFVNYMLENFSANHRRYVLSFSEDQIRGKDASYTDIHDGAGINCKILSRNSEGKLYYPCGLIANSLFNDTFPDELINVTDTSRNYPLTNKNINWKSDRTRFKKTTYNHTKIAPPPYWLKKFPDGYNETNVPDINDWEEFQNWMRPAAFDKFAKLIRKNSDDDLPAGEYQIDIGLHWPVRQFNGKKGVYITHGSSIGSRNYFLGTVYLIGGCLCAAFALVFLLFWLISGRKVADTRYLSWNQTSRGTRPL</sequence>
<evidence type="ECO:0000256" key="1">
    <source>
        <dbReference type="ARBA" id="ARBA00004370"/>
    </source>
</evidence>
<comment type="subcellular location">
    <subcellularLocation>
        <location evidence="1">Membrane</location>
    </subcellularLocation>
</comment>
<feature type="transmembrane region" description="Helical" evidence="8">
    <location>
        <begin position="371"/>
        <end position="397"/>
    </location>
</feature>
<comment type="similarity">
    <text evidence="2 6">Belongs to the CDC50/LEM3 family.</text>
</comment>
<evidence type="ECO:0000256" key="7">
    <source>
        <dbReference type="SAM" id="MobiDB-lite"/>
    </source>
</evidence>
<reference evidence="10" key="1">
    <citation type="journal article" date="2013" name="Genome Announc.">
        <title>Genome sequence of the food spoilage yeast Zygosaccharomyces bailii CLIB 213(T).</title>
        <authorList>
            <person name="Galeote V."/>
            <person name="Bigey F."/>
            <person name="Devillers H."/>
            <person name="Neuveglise C."/>
            <person name="Dequin S."/>
        </authorList>
    </citation>
    <scope>NUCLEOTIDE SEQUENCE [LARGE SCALE GENOMIC DNA]</scope>
    <source>
        <strain evidence="10">CLIB 213 / ATCC 58445 / CBS 680 / CCRC 21525 / NBRC 1098 / NCYC 1416 / NRRL Y-2227</strain>
    </source>
</reference>
<dbReference type="GO" id="GO:0005886">
    <property type="term" value="C:plasma membrane"/>
    <property type="evidence" value="ECO:0007669"/>
    <property type="project" value="TreeGrafter"/>
</dbReference>
<dbReference type="OrthoDB" id="340608at2759"/>
<keyword evidence="5 6" id="KW-0472">Membrane</keyword>
<dbReference type="Pfam" id="PF03381">
    <property type="entry name" value="CDC50"/>
    <property type="match status" value="1"/>
</dbReference>
<dbReference type="PANTHER" id="PTHR10926:SF20">
    <property type="entry name" value="PHOSPHOLIPID-TRANSPORTING ATPASE ACCESSORY SUBUNIT LEM3"/>
    <property type="match status" value="1"/>
</dbReference>
<protein>
    <submittedName>
        <fullName evidence="9">BN860_04544g1_1</fullName>
    </submittedName>
</protein>
<accession>A0A8J2T0F9</accession>
<keyword evidence="4 8" id="KW-1133">Transmembrane helix</keyword>
<evidence type="ECO:0000256" key="3">
    <source>
        <dbReference type="ARBA" id="ARBA00022692"/>
    </source>
</evidence>
<evidence type="ECO:0000256" key="4">
    <source>
        <dbReference type="ARBA" id="ARBA00022989"/>
    </source>
</evidence>
<evidence type="ECO:0000256" key="6">
    <source>
        <dbReference type="PIRNR" id="PIRNR015840"/>
    </source>
</evidence>
<dbReference type="Proteomes" id="UP000019375">
    <property type="component" value="Unassembled WGS sequence"/>
</dbReference>
<dbReference type="GO" id="GO:0005794">
    <property type="term" value="C:Golgi apparatus"/>
    <property type="evidence" value="ECO:0007669"/>
    <property type="project" value="TreeGrafter"/>
</dbReference>
<evidence type="ECO:0000256" key="8">
    <source>
        <dbReference type="SAM" id="Phobius"/>
    </source>
</evidence>
<feature type="region of interest" description="Disordered" evidence="7">
    <location>
        <begin position="1"/>
        <end position="38"/>
    </location>
</feature>
<keyword evidence="10" id="KW-1185">Reference proteome</keyword>
<dbReference type="GO" id="GO:0005783">
    <property type="term" value="C:endoplasmic reticulum"/>
    <property type="evidence" value="ECO:0007669"/>
    <property type="project" value="TreeGrafter"/>
</dbReference>
<evidence type="ECO:0000256" key="2">
    <source>
        <dbReference type="ARBA" id="ARBA00009457"/>
    </source>
</evidence>
<evidence type="ECO:0000313" key="9">
    <source>
        <dbReference type="EMBL" id="CDF87356.1"/>
    </source>
</evidence>
<feature type="compositionally biased region" description="Acidic residues" evidence="7">
    <location>
        <begin position="24"/>
        <end position="38"/>
    </location>
</feature>
<dbReference type="PANTHER" id="PTHR10926">
    <property type="entry name" value="CELL CYCLE CONTROL PROTEIN 50"/>
    <property type="match status" value="1"/>
</dbReference>
<keyword evidence="3 8" id="KW-0812">Transmembrane</keyword>
<gene>
    <name evidence="9" type="ORF">BN860_04544g</name>
</gene>
<name>A0A8J2T0F9_ZYGB2</name>
<evidence type="ECO:0000313" key="10">
    <source>
        <dbReference type="Proteomes" id="UP000019375"/>
    </source>
</evidence>
<organism evidence="9 10">
    <name type="scientific">Zygosaccharomyces bailii (strain CLIB 213 / ATCC 58445 / CBS 680 / BCRC 21525 / NBRC 1098 / NCYC 1416 / NRRL Y-2227)</name>
    <dbReference type="NCBI Taxonomy" id="1333698"/>
    <lineage>
        <taxon>Eukaryota</taxon>
        <taxon>Fungi</taxon>
        <taxon>Dikarya</taxon>
        <taxon>Ascomycota</taxon>
        <taxon>Saccharomycotina</taxon>
        <taxon>Saccharomycetes</taxon>
        <taxon>Saccharomycetales</taxon>
        <taxon>Saccharomycetaceae</taxon>
        <taxon>Zygosaccharomyces</taxon>
    </lineage>
</organism>
<dbReference type="PIRSF" id="PIRSF015840">
    <property type="entry name" value="DUF284_TM_euk"/>
    <property type="match status" value="1"/>
</dbReference>
<dbReference type="InterPro" id="IPR005045">
    <property type="entry name" value="CDC50/LEM3_fam"/>
</dbReference>
<dbReference type="GO" id="GO:0045332">
    <property type="term" value="P:phospholipid translocation"/>
    <property type="evidence" value="ECO:0007669"/>
    <property type="project" value="UniProtKB-UniRule"/>
</dbReference>
<dbReference type="EMBL" id="HG316454">
    <property type="protein sequence ID" value="CDF87356.1"/>
    <property type="molecule type" value="Genomic_DNA"/>
</dbReference>
<feature type="transmembrane region" description="Helical" evidence="8">
    <location>
        <begin position="71"/>
        <end position="92"/>
    </location>
</feature>
<feature type="compositionally biased region" description="Basic and acidic residues" evidence="7">
    <location>
        <begin position="13"/>
        <end position="23"/>
    </location>
</feature>
<dbReference type="AlphaFoldDB" id="A0A8J2T0F9"/>